<feature type="compositionally biased region" description="Low complexity" evidence="6">
    <location>
        <begin position="230"/>
        <end position="250"/>
    </location>
</feature>
<dbReference type="GO" id="GO:0005780">
    <property type="term" value="C:extrinsic component of intraperoxisomal membrane"/>
    <property type="evidence" value="ECO:0007669"/>
    <property type="project" value="InterPro"/>
</dbReference>
<feature type="compositionally biased region" description="Acidic residues" evidence="6">
    <location>
        <begin position="547"/>
        <end position="556"/>
    </location>
</feature>
<gene>
    <name evidence="7" type="ORF">TRUGW13939_01498</name>
</gene>
<proteinExistence type="inferred from homology"/>
<name>A0A7H8QKX1_TALRU</name>
<keyword evidence="8" id="KW-1185">Reference proteome</keyword>
<feature type="region of interest" description="Disordered" evidence="6">
    <location>
        <begin position="379"/>
        <end position="465"/>
    </location>
</feature>
<evidence type="ECO:0000256" key="6">
    <source>
        <dbReference type="SAM" id="MobiDB-lite"/>
    </source>
</evidence>
<dbReference type="RefSeq" id="XP_035340591.1">
    <property type="nucleotide sequence ID" value="XM_035484698.1"/>
</dbReference>
<dbReference type="OrthoDB" id="4097008at2759"/>
<organism evidence="7 8">
    <name type="scientific">Talaromyces rugulosus</name>
    <name type="common">Penicillium rugulosum</name>
    <dbReference type="NCBI Taxonomy" id="121627"/>
    <lineage>
        <taxon>Eukaryota</taxon>
        <taxon>Fungi</taxon>
        <taxon>Dikarya</taxon>
        <taxon>Ascomycota</taxon>
        <taxon>Pezizomycotina</taxon>
        <taxon>Eurotiomycetes</taxon>
        <taxon>Eurotiomycetidae</taxon>
        <taxon>Eurotiales</taxon>
        <taxon>Trichocomaceae</taxon>
        <taxon>Talaromyces</taxon>
        <taxon>Talaromyces sect. Islandici</taxon>
    </lineage>
</organism>
<dbReference type="Pfam" id="PF12634">
    <property type="entry name" value="Inp1"/>
    <property type="match status" value="1"/>
</dbReference>
<feature type="region of interest" description="Disordered" evidence="6">
    <location>
        <begin position="298"/>
        <end position="348"/>
    </location>
</feature>
<evidence type="ECO:0000256" key="5">
    <source>
        <dbReference type="ARBA" id="ARBA00023136"/>
    </source>
</evidence>
<dbReference type="KEGG" id="trg:TRUGW13939_01498"/>
<keyword evidence="5" id="KW-0472">Membrane</keyword>
<feature type="region of interest" description="Disordered" evidence="6">
    <location>
        <begin position="185"/>
        <end position="269"/>
    </location>
</feature>
<dbReference type="AlphaFoldDB" id="A0A7H8QKX1"/>
<comment type="function">
    <text evidence="1">Required for peroxisome inheritance.</text>
</comment>
<dbReference type="InterPro" id="IPR024758">
    <property type="entry name" value="Inp1"/>
</dbReference>
<evidence type="ECO:0000256" key="1">
    <source>
        <dbReference type="ARBA" id="ARBA00003594"/>
    </source>
</evidence>
<comment type="subcellular location">
    <subcellularLocation>
        <location evidence="2">Peroxisome membrane</location>
        <topology evidence="2">Peripheral membrane protein</topology>
    </subcellularLocation>
</comment>
<sequence length="556" mass="60598">MSDGAPSPIRRSATLPTRLMQQKLQSGESPTSRQASDGALFFHPSAKIVKFAPDAPPVAAQTTLSADLDYPVDTIETLPWRSPAERTVAVGRLRLEMVPGLSPFLKCGNVVQAILRNSQCWCVDGISTFVLRIRSLTYYRIELPNNVPEEEKLIEQFKEALPKVLRYEVTPCPFQRGFSVPLPAEAHAPKKKKKAWRPKDRRESAPDVSGVSNEWLGPSDAVDVSQRPRSAGTSDGDATDDSTSTTTTSALPAEYLPNDAEDSSSVGEVHDDKSAYAKRSMTEPPQSMHNILARFQPIPESDSEGDDDDDKMSSSGDSFHSLLTPNFESSSSPAFASPPESPLNTSFNTSFQDLSVSRQRAHGHTRDVSEVTVTAEAFSLGTDNTPIPNKSTPNDRPALNFTSPDTPPPERSLPRLPDAFSTGFQSNFVNRDIKDRSSLISRQPQSSERRSLSPMPSPSTLVSIPADTSESDLKASIFRKTCALVLVPPLQLLVLLIHIAAQIAAGHTVQTALEDTTKSDADGEDDDSDFEMPKTPGHFRRSLSLEDPTDSLSDLE</sequence>
<protein>
    <recommendedName>
        <fullName evidence="4">Inheritance of peroxisomes protein 1</fullName>
    </recommendedName>
</protein>
<evidence type="ECO:0000256" key="4">
    <source>
        <dbReference type="ARBA" id="ARBA00021397"/>
    </source>
</evidence>
<feature type="compositionally biased region" description="Low complexity" evidence="6">
    <location>
        <begin position="327"/>
        <end position="338"/>
    </location>
</feature>
<dbReference type="Proteomes" id="UP000509510">
    <property type="component" value="Chromosome I"/>
</dbReference>
<feature type="compositionally biased region" description="Polar residues" evidence="6">
    <location>
        <begin position="381"/>
        <end position="404"/>
    </location>
</feature>
<dbReference type="GeneID" id="55989009"/>
<comment type="similarity">
    <text evidence="3">Belongs to the INP1 family.</text>
</comment>
<feature type="compositionally biased region" description="Polar residues" evidence="6">
    <location>
        <begin position="19"/>
        <end position="35"/>
    </location>
</feature>
<evidence type="ECO:0000256" key="2">
    <source>
        <dbReference type="ARBA" id="ARBA00004421"/>
    </source>
</evidence>
<reference evidence="8" key="1">
    <citation type="submission" date="2020-06" db="EMBL/GenBank/DDBJ databases">
        <title>A chromosome-scale genome assembly of Talaromyces rugulosus W13939.</title>
        <authorList>
            <person name="Wang B."/>
            <person name="Guo L."/>
            <person name="Ye K."/>
            <person name="Wang L."/>
        </authorList>
    </citation>
    <scope>NUCLEOTIDE SEQUENCE [LARGE SCALE GENOMIC DNA]</scope>
    <source>
        <strain evidence="8">W13939</strain>
    </source>
</reference>
<feature type="region of interest" description="Disordered" evidence="6">
    <location>
        <begin position="1"/>
        <end position="36"/>
    </location>
</feature>
<dbReference type="GO" id="GO:0045033">
    <property type="term" value="P:peroxisome inheritance"/>
    <property type="evidence" value="ECO:0007669"/>
    <property type="project" value="InterPro"/>
</dbReference>
<evidence type="ECO:0000313" key="7">
    <source>
        <dbReference type="EMBL" id="QKX54412.1"/>
    </source>
</evidence>
<accession>A0A7H8QKX1</accession>
<feature type="region of interest" description="Disordered" evidence="6">
    <location>
        <begin position="515"/>
        <end position="556"/>
    </location>
</feature>
<feature type="compositionally biased region" description="Acidic residues" evidence="6">
    <location>
        <begin position="301"/>
        <end position="310"/>
    </location>
</feature>
<evidence type="ECO:0000256" key="3">
    <source>
        <dbReference type="ARBA" id="ARBA00010707"/>
    </source>
</evidence>
<evidence type="ECO:0000313" key="8">
    <source>
        <dbReference type="Proteomes" id="UP000509510"/>
    </source>
</evidence>
<dbReference type="EMBL" id="CP055898">
    <property type="protein sequence ID" value="QKX54412.1"/>
    <property type="molecule type" value="Genomic_DNA"/>
</dbReference>